<comment type="caution">
    <text evidence="1">The sequence shown here is derived from an EMBL/GenBank/DDBJ whole genome shotgun (WGS) entry which is preliminary data.</text>
</comment>
<proteinExistence type="predicted"/>
<organism evidence="1 2">
    <name type="scientific">Reticulibacter mediterranei</name>
    <dbReference type="NCBI Taxonomy" id="2778369"/>
    <lineage>
        <taxon>Bacteria</taxon>
        <taxon>Bacillati</taxon>
        <taxon>Chloroflexota</taxon>
        <taxon>Ktedonobacteria</taxon>
        <taxon>Ktedonobacterales</taxon>
        <taxon>Reticulibacteraceae</taxon>
        <taxon>Reticulibacter</taxon>
    </lineage>
</organism>
<reference evidence="1" key="1">
    <citation type="submission" date="2020-10" db="EMBL/GenBank/DDBJ databases">
        <title>Taxonomic study of unclassified bacteria belonging to the class Ktedonobacteria.</title>
        <authorList>
            <person name="Yabe S."/>
            <person name="Wang C.M."/>
            <person name="Zheng Y."/>
            <person name="Sakai Y."/>
            <person name="Cavaletti L."/>
            <person name="Monciardini P."/>
            <person name="Donadio S."/>
        </authorList>
    </citation>
    <scope>NUCLEOTIDE SEQUENCE</scope>
    <source>
        <strain evidence="1">ID150040</strain>
    </source>
</reference>
<evidence type="ECO:0000313" key="1">
    <source>
        <dbReference type="EMBL" id="GHO98810.1"/>
    </source>
</evidence>
<dbReference type="Proteomes" id="UP000597444">
    <property type="component" value="Unassembled WGS sequence"/>
</dbReference>
<protein>
    <submittedName>
        <fullName evidence="1">Uncharacterized protein</fullName>
    </submittedName>
</protein>
<dbReference type="EMBL" id="BNJK01000002">
    <property type="protein sequence ID" value="GHO98810.1"/>
    <property type="molecule type" value="Genomic_DNA"/>
</dbReference>
<sequence>MTLLALFWQFTFTRQNKQYHWSFSLPWIEHLERLQNVRSIFTGAVTKMIQEAVSKHFSLFT</sequence>
<name>A0A8J3IUM2_9CHLR</name>
<evidence type="ECO:0000313" key="2">
    <source>
        <dbReference type="Proteomes" id="UP000597444"/>
    </source>
</evidence>
<accession>A0A8J3IUM2</accession>
<dbReference type="AlphaFoldDB" id="A0A8J3IUM2"/>
<gene>
    <name evidence="1" type="ORF">KSF_088580</name>
</gene>
<keyword evidence="2" id="KW-1185">Reference proteome</keyword>